<dbReference type="PANTHER" id="PTHR42703:SF1">
    <property type="entry name" value="NA(+)_H(+) ANTIPORTER SUBUNIT D1"/>
    <property type="match status" value="1"/>
</dbReference>
<feature type="transmembrane region" description="Helical" evidence="9">
    <location>
        <begin position="405"/>
        <end position="427"/>
    </location>
</feature>
<feature type="transmembrane region" description="Helical" evidence="9">
    <location>
        <begin position="240"/>
        <end position="261"/>
    </location>
</feature>
<comment type="subcellular location">
    <subcellularLocation>
        <location evidence="1">Cell membrane</location>
        <topology evidence="1">Multi-pass membrane protein</topology>
    </subcellularLocation>
    <subcellularLocation>
        <location evidence="7">Membrane</location>
        <topology evidence="7">Multi-pass membrane protein</topology>
    </subcellularLocation>
</comment>
<evidence type="ECO:0000259" key="10">
    <source>
        <dbReference type="Pfam" id="PF00361"/>
    </source>
</evidence>
<feature type="transmembrane region" description="Helical" evidence="9">
    <location>
        <begin position="209"/>
        <end position="233"/>
    </location>
</feature>
<feature type="transmembrane region" description="Helical" evidence="9">
    <location>
        <begin position="166"/>
        <end position="189"/>
    </location>
</feature>
<organism evidence="11 12">
    <name type="scientific">Arcanobacterium wilhelmae</name>
    <dbReference type="NCBI Taxonomy" id="1803177"/>
    <lineage>
        <taxon>Bacteria</taxon>
        <taxon>Bacillati</taxon>
        <taxon>Actinomycetota</taxon>
        <taxon>Actinomycetes</taxon>
        <taxon>Actinomycetales</taxon>
        <taxon>Actinomycetaceae</taxon>
        <taxon>Arcanobacterium</taxon>
    </lineage>
</organism>
<keyword evidence="5 9" id="KW-1133">Transmembrane helix</keyword>
<feature type="transmembrane region" description="Helical" evidence="9">
    <location>
        <begin position="276"/>
        <end position="294"/>
    </location>
</feature>
<feature type="transmembrane region" description="Helical" evidence="9">
    <location>
        <begin position="6"/>
        <end position="25"/>
    </location>
</feature>
<keyword evidence="3" id="KW-1003">Cell membrane</keyword>
<dbReference type="InterPro" id="IPR003918">
    <property type="entry name" value="NADH_UbQ_OxRdtase"/>
</dbReference>
<dbReference type="InterPro" id="IPR050586">
    <property type="entry name" value="CPA3_Na-H_Antiporter_D"/>
</dbReference>
<dbReference type="PANTHER" id="PTHR42703">
    <property type="entry name" value="NADH DEHYDROGENASE"/>
    <property type="match status" value="1"/>
</dbReference>
<sequence>MNWNFLIALPVVLPLLGAGVSLVSGRARRNQAWVSGGVLAAVLAVAIALVVMAANGPVVLNIGQWAAPIGIVLVADGLSSLMLLTSVTVTLLVLVYSLAQGAADGERAAPIAVYHPAFLLLSAGVSNAFLSGDLFNIYVGFEILLCASFVLITLGGTRDRVRSGTVYVVVSLISSVVFLIAIALVYAAVGSVNLAQVALRLPEIDPALAVTIQVMLLIGFGIKAAVFPLGAWLPDSYPTAPAPVTAVFAGLLTKVGVYGMIRTQTLLFPGPQLDQILGVFAIATMVIGILGAVAQQDIKRLLSFTLVSHIGYMLWGISTSSPGGIGATIYYAIHHITVQTALFLVVGLVERRGGSTNLAKLGSLAKLAPGIAALYLIPALNLAGIPPLSGFFGKVGLLAASADRGWAADWVLIAAGLITSLLTLYAVTRAWNMTFWQDAPEKLESKPIPPLMTAAAGTLVAISVGISLAAGPMNAYADATAGRLFARSPYIVAVLPDRGQGAGEYKAAAEPWERPKGVAEGTVLGGLKILGAKTGSQLHIGPEEPKNEPKFYVSEVAGGKSPTEQAPAGREGDAR</sequence>
<proteinExistence type="inferred from homology"/>
<dbReference type="RefSeq" id="WP_278058163.1">
    <property type="nucleotide sequence ID" value="NZ_CP121247.1"/>
</dbReference>
<evidence type="ECO:0000256" key="7">
    <source>
        <dbReference type="RuleBase" id="RU000320"/>
    </source>
</evidence>
<evidence type="ECO:0000256" key="4">
    <source>
        <dbReference type="ARBA" id="ARBA00022692"/>
    </source>
</evidence>
<gene>
    <name evidence="11" type="ORF">J2S49_000805</name>
</gene>
<feature type="transmembrane region" description="Helical" evidence="9">
    <location>
        <begin position="66"/>
        <end position="99"/>
    </location>
</feature>
<dbReference type="EMBL" id="JAUSQW010000001">
    <property type="protein sequence ID" value="MDP9800729.1"/>
    <property type="molecule type" value="Genomic_DNA"/>
</dbReference>
<evidence type="ECO:0000256" key="1">
    <source>
        <dbReference type="ARBA" id="ARBA00004651"/>
    </source>
</evidence>
<dbReference type="Proteomes" id="UP001235966">
    <property type="component" value="Unassembled WGS sequence"/>
</dbReference>
<feature type="region of interest" description="Disordered" evidence="8">
    <location>
        <begin position="536"/>
        <end position="575"/>
    </location>
</feature>
<feature type="domain" description="NADH:quinone oxidoreductase/Mrp antiporter transmembrane" evidence="10">
    <location>
        <begin position="131"/>
        <end position="423"/>
    </location>
</feature>
<evidence type="ECO:0000256" key="9">
    <source>
        <dbReference type="SAM" id="Phobius"/>
    </source>
</evidence>
<feature type="transmembrane region" description="Helical" evidence="9">
    <location>
        <begin position="301"/>
        <end position="317"/>
    </location>
</feature>
<accession>A0ABT9NAH8</accession>
<comment type="caution">
    <text evidence="11">The sequence shown here is derived from an EMBL/GenBank/DDBJ whole genome shotgun (WGS) entry which is preliminary data.</text>
</comment>
<dbReference type="PRINTS" id="PR01437">
    <property type="entry name" value="NUOXDRDTASE4"/>
</dbReference>
<reference evidence="11 12" key="1">
    <citation type="submission" date="2023-07" db="EMBL/GenBank/DDBJ databases">
        <title>Sequencing the genomes of 1000 actinobacteria strains.</title>
        <authorList>
            <person name="Klenk H.-P."/>
        </authorList>
    </citation>
    <scope>NUCLEOTIDE SEQUENCE [LARGE SCALE GENOMIC DNA]</scope>
    <source>
        <strain evidence="11 12">DSM 102162</strain>
    </source>
</reference>
<protein>
    <submittedName>
        <fullName evidence="11">Multicomponent Na+:H+ antiporter subunit D</fullName>
    </submittedName>
</protein>
<feature type="transmembrane region" description="Helical" evidence="9">
    <location>
        <begin position="448"/>
        <end position="470"/>
    </location>
</feature>
<keyword evidence="12" id="KW-1185">Reference proteome</keyword>
<keyword evidence="4 7" id="KW-0812">Transmembrane</keyword>
<evidence type="ECO:0000256" key="8">
    <source>
        <dbReference type="SAM" id="MobiDB-lite"/>
    </source>
</evidence>
<comment type="similarity">
    <text evidence="2">Belongs to the CPA3 antiporters (TC 2.A.63) subunit D family.</text>
</comment>
<feature type="transmembrane region" description="Helical" evidence="9">
    <location>
        <begin position="329"/>
        <end position="349"/>
    </location>
</feature>
<dbReference type="Pfam" id="PF00361">
    <property type="entry name" value="Proton_antipo_M"/>
    <property type="match status" value="1"/>
</dbReference>
<feature type="transmembrane region" description="Helical" evidence="9">
    <location>
        <begin position="361"/>
        <end position="385"/>
    </location>
</feature>
<dbReference type="NCBIfam" id="NF009308">
    <property type="entry name" value="PRK12665.1"/>
    <property type="match status" value="1"/>
</dbReference>
<evidence type="ECO:0000256" key="6">
    <source>
        <dbReference type="ARBA" id="ARBA00023136"/>
    </source>
</evidence>
<name>A0ABT9NAH8_9ACTO</name>
<dbReference type="InterPro" id="IPR001750">
    <property type="entry name" value="ND/Mrp_TM"/>
</dbReference>
<evidence type="ECO:0000313" key="12">
    <source>
        <dbReference type="Proteomes" id="UP001235966"/>
    </source>
</evidence>
<keyword evidence="6 9" id="KW-0472">Membrane</keyword>
<evidence type="ECO:0000313" key="11">
    <source>
        <dbReference type="EMBL" id="MDP9800729.1"/>
    </source>
</evidence>
<evidence type="ECO:0000256" key="2">
    <source>
        <dbReference type="ARBA" id="ARBA00005346"/>
    </source>
</evidence>
<evidence type="ECO:0000256" key="3">
    <source>
        <dbReference type="ARBA" id="ARBA00022475"/>
    </source>
</evidence>
<feature type="transmembrane region" description="Helical" evidence="9">
    <location>
        <begin position="111"/>
        <end position="129"/>
    </location>
</feature>
<feature type="transmembrane region" description="Helical" evidence="9">
    <location>
        <begin position="32"/>
        <end position="54"/>
    </location>
</feature>
<feature type="transmembrane region" description="Helical" evidence="9">
    <location>
        <begin position="135"/>
        <end position="154"/>
    </location>
</feature>
<evidence type="ECO:0000256" key="5">
    <source>
        <dbReference type="ARBA" id="ARBA00022989"/>
    </source>
</evidence>